<evidence type="ECO:0000259" key="1">
    <source>
        <dbReference type="Pfam" id="PF13472"/>
    </source>
</evidence>
<keyword evidence="3" id="KW-1185">Reference proteome</keyword>
<dbReference type="RefSeq" id="WP_207347455.1">
    <property type="nucleotide sequence ID" value="NZ_CP076456.1"/>
</dbReference>
<name>A0A975XLL2_9MICC</name>
<proteinExistence type="predicted"/>
<dbReference type="PANTHER" id="PTHR30383">
    <property type="entry name" value="THIOESTERASE 1/PROTEASE 1/LYSOPHOSPHOLIPASE L1"/>
    <property type="match status" value="1"/>
</dbReference>
<dbReference type="InterPro" id="IPR036514">
    <property type="entry name" value="SGNH_hydro_sf"/>
</dbReference>
<dbReference type="CDD" id="cd00229">
    <property type="entry name" value="SGNH_hydrolase"/>
    <property type="match status" value="1"/>
</dbReference>
<dbReference type="InterPro" id="IPR013830">
    <property type="entry name" value="SGNH_hydro"/>
</dbReference>
<keyword evidence="2" id="KW-0378">Hydrolase</keyword>
<dbReference type="EMBL" id="CP076456">
    <property type="protein sequence ID" value="QWQ37145.1"/>
    <property type="molecule type" value="Genomic_DNA"/>
</dbReference>
<sequence>MPTHRREVRRTSRSRRRWPTVLGFLALLAAAGLLTVYALSQSAEANGSQRPTDTNSTGATLTAKVPQIDIVGDSYVAGSAQGGKGATNWTKLIGSRFNARGQQVDMNVMALPGSGYLARGSTDLVFRETATLRLRPTADVVVVFGSRNDGRQTEAAMYQAAKSLYSDIQNIAPQAQVVVIGPVWVDADVPDFIAANNVIMARAAEEENVQYIDALEEGWFAGPEEGLIGADGIHPTDAGHAYLAAKLLPMLDEKIKGLTPAG</sequence>
<dbReference type="Pfam" id="PF13472">
    <property type="entry name" value="Lipase_GDSL_2"/>
    <property type="match status" value="1"/>
</dbReference>
<evidence type="ECO:0000313" key="2">
    <source>
        <dbReference type="EMBL" id="QWQ37145.1"/>
    </source>
</evidence>
<gene>
    <name evidence="2" type="ORF">KG104_05090</name>
</gene>
<accession>A0A975XLL2</accession>
<dbReference type="Proteomes" id="UP000680588">
    <property type="component" value="Chromosome"/>
</dbReference>
<dbReference type="KEGG" id="asun:KG104_05090"/>
<evidence type="ECO:0000313" key="3">
    <source>
        <dbReference type="Proteomes" id="UP000680588"/>
    </source>
</evidence>
<organism evidence="2 3">
    <name type="scientific">Arthrobacter sunyaminii</name>
    <dbReference type="NCBI Taxonomy" id="2816859"/>
    <lineage>
        <taxon>Bacteria</taxon>
        <taxon>Bacillati</taxon>
        <taxon>Actinomycetota</taxon>
        <taxon>Actinomycetes</taxon>
        <taxon>Micrococcales</taxon>
        <taxon>Micrococcaceae</taxon>
        <taxon>Arthrobacter</taxon>
    </lineage>
</organism>
<dbReference type="Gene3D" id="3.40.50.1110">
    <property type="entry name" value="SGNH hydrolase"/>
    <property type="match status" value="1"/>
</dbReference>
<protein>
    <submittedName>
        <fullName evidence="2">SGNH/GDSL hydrolase family protein</fullName>
    </submittedName>
</protein>
<dbReference type="AlphaFoldDB" id="A0A975XLL2"/>
<reference evidence="2" key="1">
    <citation type="submission" date="2021-06" db="EMBL/GenBank/DDBJ databases">
        <title>Novel species in genus Arthrobacter.</title>
        <authorList>
            <person name="Zhang G."/>
        </authorList>
    </citation>
    <scope>NUCLEOTIDE SEQUENCE</scope>
    <source>
        <strain evidence="2">Zg-ZUI122</strain>
    </source>
</reference>
<feature type="domain" description="SGNH hydrolase-type esterase" evidence="1">
    <location>
        <begin position="71"/>
        <end position="241"/>
    </location>
</feature>
<dbReference type="GO" id="GO:0016787">
    <property type="term" value="F:hydrolase activity"/>
    <property type="evidence" value="ECO:0007669"/>
    <property type="project" value="UniProtKB-KW"/>
</dbReference>
<dbReference type="SUPFAM" id="SSF52266">
    <property type="entry name" value="SGNH hydrolase"/>
    <property type="match status" value="1"/>
</dbReference>
<dbReference type="InterPro" id="IPR051532">
    <property type="entry name" value="Ester_Hydrolysis_Enzymes"/>
</dbReference>